<gene>
    <name evidence="2" type="ORF">IIU_03389</name>
</gene>
<dbReference type="EMBL" id="AHFB01000061">
    <property type="protein sequence ID" value="EOO33276.1"/>
    <property type="molecule type" value="Genomic_DNA"/>
</dbReference>
<organism evidence="2 3">
    <name type="scientific">Bacillus cereus VD133</name>
    <dbReference type="NCBI Taxonomy" id="1053233"/>
    <lineage>
        <taxon>Bacteria</taxon>
        <taxon>Bacillati</taxon>
        <taxon>Bacillota</taxon>
        <taxon>Bacilli</taxon>
        <taxon>Bacillales</taxon>
        <taxon>Bacillaceae</taxon>
        <taxon>Bacillus</taxon>
        <taxon>Bacillus cereus group</taxon>
    </lineage>
</organism>
<dbReference type="RefSeq" id="WP_016110947.1">
    <property type="nucleotide sequence ID" value="NZ_KB976184.1"/>
</dbReference>
<reference evidence="2 3" key="1">
    <citation type="submission" date="2012-12" db="EMBL/GenBank/DDBJ databases">
        <title>The Genome Sequence of Bacillus cereus VD133.</title>
        <authorList>
            <consortium name="The Broad Institute Genome Sequencing Platform"/>
            <consortium name="The Broad Institute Genome Sequencing Center for Infectious Disease"/>
            <person name="Feldgarden M."/>
            <person name="Van der Auwera G.A."/>
            <person name="Mahillon J."/>
            <person name="Duprez V."/>
            <person name="Timmery S."/>
            <person name="Mattelet C."/>
            <person name="Dierick K."/>
            <person name="Sun M."/>
            <person name="Yu Z."/>
            <person name="Zhu L."/>
            <person name="Hu X."/>
            <person name="Shank E.B."/>
            <person name="Swiecicka I."/>
            <person name="Hansen B.M."/>
            <person name="Andrup L."/>
            <person name="Walker B."/>
            <person name="Young S.K."/>
            <person name="Zeng Q."/>
            <person name="Gargeya S."/>
            <person name="Fitzgerald M."/>
            <person name="Haas B."/>
            <person name="Abouelleil A."/>
            <person name="Alvarado L."/>
            <person name="Arachchi H.M."/>
            <person name="Berlin A.M."/>
            <person name="Chapman S.B."/>
            <person name="Dewar J."/>
            <person name="Goldberg J."/>
            <person name="Griggs A."/>
            <person name="Gujja S."/>
            <person name="Hansen M."/>
            <person name="Howarth C."/>
            <person name="Imamovic A."/>
            <person name="Larimer J."/>
            <person name="McCowan C."/>
            <person name="Murphy C."/>
            <person name="Neiman D."/>
            <person name="Pearson M."/>
            <person name="Priest M."/>
            <person name="Roberts A."/>
            <person name="Saif S."/>
            <person name="Shea T."/>
            <person name="Sisk P."/>
            <person name="Sykes S."/>
            <person name="Wortman J."/>
            <person name="Nusbaum C."/>
            <person name="Birren B."/>
        </authorList>
    </citation>
    <scope>NUCLEOTIDE SEQUENCE [LARGE SCALE GENOMIC DNA]</scope>
    <source>
        <strain evidence="2 3">VD133</strain>
    </source>
</reference>
<sequence length="353" mass="41391">MKNVNKPKLKPDNTNRKNKHKDTLSYDFVESITPFQGYRHVSVNRKMKPQRFVQVAESNIYDVNLSDKSFRLYMYLMSKSGNYKINMKQLEKTLYSGKTLRACFKELQSLGLLIKINYYEYGAKNAERIIYKVFPERQTPEQITYWTKQMIGRLKFEYGQGITVDEATYIYMTERNIIPFESKDEYYTPSGATEYIEIEKKDLVDSDKFSATLDSLVIGLEHMVFDYDKCELDESEEETPMSVSPEDFPNIIGYSREAGDDFAYEIEEYIEECEPGDESSNIDNFEYNSNDEITANYKVNHNKANPEILATIRNHDEELRREKHLKVELYGWEAVNDNFLCMNDSGNLERVAQ</sequence>
<feature type="region of interest" description="Disordered" evidence="1">
    <location>
        <begin position="1"/>
        <end position="20"/>
    </location>
</feature>
<evidence type="ECO:0000313" key="2">
    <source>
        <dbReference type="EMBL" id="EOO33276.1"/>
    </source>
</evidence>
<dbReference type="Proteomes" id="UP000014018">
    <property type="component" value="Unassembled WGS sequence"/>
</dbReference>
<protein>
    <submittedName>
        <fullName evidence="2">Uncharacterized protein</fullName>
    </submittedName>
</protein>
<proteinExistence type="predicted"/>
<name>A0A9W5PRA4_BACCE</name>
<evidence type="ECO:0000256" key="1">
    <source>
        <dbReference type="SAM" id="MobiDB-lite"/>
    </source>
</evidence>
<evidence type="ECO:0000313" key="3">
    <source>
        <dbReference type="Proteomes" id="UP000014018"/>
    </source>
</evidence>
<dbReference type="AlphaFoldDB" id="A0A9W5PRA4"/>
<accession>A0A9W5PRA4</accession>
<comment type="caution">
    <text evidence="2">The sequence shown here is derived from an EMBL/GenBank/DDBJ whole genome shotgun (WGS) entry which is preliminary data.</text>
</comment>